<evidence type="ECO:0000256" key="1">
    <source>
        <dbReference type="ARBA" id="ARBA00004141"/>
    </source>
</evidence>
<organism evidence="7 8">
    <name type="scientific">Achlya hypogyna</name>
    <name type="common">Oomycete</name>
    <name type="synonym">Protoachlya hypogyna</name>
    <dbReference type="NCBI Taxonomy" id="1202772"/>
    <lineage>
        <taxon>Eukaryota</taxon>
        <taxon>Sar</taxon>
        <taxon>Stramenopiles</taxon>
        <taxon>Oomycota</taxon>
        <taxon>Saprolegniomycetes</taxon>
        <taxon>Saprolegniales</taxon>
        <taxon>Achlyaceae</taxon>
        <taxon>Achlya</taxon>
    </lineage>
</organism>
<dbReference type="GO" id="GO:0016020">
    <property type="term" value="C:membrane"/>
    <property type="evidence" value="ECO:0007669"/>
    <property type="project" value="UniProtKB-SubCell"/>
</dbReference>
<feature type="transmembrane region" description="Helical" evidence="5">
    <location>
        <begin position="51"/>
        <end position="75"/>
    </location>
</feature>
<evidence type="ECO:0000313" key="8">
    <source>
        <dbReference type="Proteomes" id="UP000243579"/>
    </source>
</evidence>
<proteinExistence type="predicted"/>
<feature type="transmembrane region" description="Helical" evidence="5">
    <location>
        <begin position="127"/>
        <end position="145"/>
    </location>
</feature>
<feature type="transmembrane region" description="Helical" evidence="5">
    <location>
        <begin position="380"/>
        <end position="402"/>
    </location>
</feature>
<comment type="caution">
    <text evidence="7">The sequence shown here is derived from an EMBL/GenBank/DDBJ whole genome shotgun (WGS) entry which is preliminary data.</text>
</comment>
<dbReference type="GO" id="GO:0015179">
    <property type="term" value="F:L-amino acid transmembrane transporter activity"/>
    <property type="evidence" value="ECO:0007669"/>
    <property type="project" value="TreeGrafter"/>
</dbReference>
<evidence type="ECO:0000256" key="4">
    <source>
        <dbReference type="ARBA" id="ARBA00023136"/>
    </source>
</evidence>
<dbReference type="Pfam" id="PF01490">
    <property type="entry name" value="Aa_trans"/>
    <property type="match status" value="1"/>
</dbReference>
<feature type="transmembrane region" description="Helical" evidence="5">
    <location>
        <begin position="20"/>
        <end position="39"/>
    </location>
</feature>
<dbReference type="STRING" id="1202772.A0A1V9YL81"/>
<dbReference type="PANTHER" id="PTHR22950:SF702">
    <property type="entry name" value="AMINO ACID TRANSPORTER PROTEIN"/>
    <property type="match status" value="1"/>
</dbReference>
<feature type="transmembrane region" description="Helical" evidence="5">
    <location>
        <begin position="337"/>
        <end position="359"/>
    </location>
</feature>
<dbReference type="Proteomes" id="UP000243579">
    <property type="component" value="Unassembled WGS sequence"/>
</dbReference>
<name>A0A1V9YL81_ACHHY</name>
<keyword evidence="3 5" id="KW-1133">Transmembrane helix</keyword>
<reference evidence="7 8" key="1">
    <citation type="journal article" date="2014" name="Genome Biol. Evol.">
        <title>The secreted proteins of Achlya hypogyna and Thraustotheca clavata identify the ancestral oomycete secretome and reveal gene acquisitions by horizontal gene transfer.</title>
        <authorList>
            <person name="Misner I."/>
            <person name="Blouin N."/>
            <person name="Leonard G."/>
            <person name="Richards T.A."/>
            <person name="Lane C.E."/>
        </authorList>
    </citation>
    <scope>NUCLEOTIDE SEQUENCE [LARGE SCALE GENOMIC DNA]</scope>
    <source>
        <strain evidence="7 8">ATCC 48635</strain>
    </source>
</reference>
<accession>A0A1V9YL81</accession>
<feature type="transmembrane region" description="Helical" evidence="5">
    <location>
        <begin position="228"/>
        <end position="252"/>
    </location>
</feature>
<sequence>MSERRLLLPVKVARPGSSSFSASFVSLSSSILGAGLLALPNTLVVATPMPALVALGGAGLLAFASLHSLTVVAHATQAYSYEAITRRLCSPHHGQFIRAIALLPLFGSVVIYLLVATDLLAPFVGLSRPALCALLCLVPFPLCLPDVVPHFLHWTRHLMLLCAIYLAASLSIHAAGATWPSAPATSIAWADVSYIVPIHLTTFLCHVQLLKTYGAIGDIQQALTHQRYLPVLVVLFSLAIYYAVAMFGYLAANGAPIDNVLLTPTLRTDLDGFRVVVATSLLLSIPRTYYPLRDIFEDTYFAERKSVGRLVFRMVATLGFFAVAGGFAVVSPGLGLTLFWFGATVGSVVMLVLPGFFLFEVTQGPAFALPGTTAYKALAVLLMLLGSGISISAIYGLVAAALT</sequence>
<gene>
    <name evidence="7" type="ORF">ACHHYP_20481</name>
</gene>
<keyword evidence="8" id="KW-1185">Reference proteome</keyword>
<protein>
    <submittedName>
        <fullName evidence="7">Amino Acid/Auxin Permease (AAAP) Family</fullName>
    </submittedName>
</protein>
<comment type="subcellular location">
    <subcellularLocation>
        <location evidence="1">Membrane</location>
        <topology evidence="1">Multi-pass membrane protein</topology>
    </subcellularLocation>
</comment>
<evidence type="ECO:0000259" key="6">
    <source>
        <dbReference type="Pfam" id="PF01490"/>
    </source>
</evidence>
<feature type="transmembrane region" description="Helical" evidence="5">
    <location>
        <begin position="96"/>
        <end position="115"/>
    </location>
</feature>
<evidence type="ECO:0000313" key="7">
    <source>
        <dbReference type="EMBL" id="OQR86467.1"/>
    </source>
</evidence>
<feature type="transmembrane region" description="Helical" evidence="5">
    <location>
        <begin position="272"/>
        <end position="290"/>
    </location>
</feature>
<dbReference type="OrthoDB" id="513400at2759"/>
<feature type="transmembrane region" description="Helical" evidence="5">
    <location>
        <begin position="310"/>
        <end position="331"/>
    </location>
</feature>
<dbReference type="EMBL" id="JNBR01001504">
    <property type="protein sequence ID" value="OQR86467.1"/>
    <property type="molecule type" value="Genomic_DNA"/>
</dbReference>
<evidence type="ECO:0000256" key="5">
    <source>
        <dbReference type="SAM" id="Phobius"/>
    </source>
</evidence>
<evidence type="ECO:0000256" key="3">
    <source>
        <dbReference type="ARBA" id="ARBA00022989"/>
    </source>
</evidence>
<dbReference type="PANTHER" id="PTHR22950">
    <property type="entry name" value="AMINO ACID TRANSPORTER"/>
    <property type="match status" value="1"/>
</dbReference>
<feature type="transmembrane region" description="Helical" evidence="5">
    <location>
        <begin position="187"/>
        <end position="207"/>
    </location>
</feature>
<keyword evidence="2 5" id="KW-0812">Transmembrane</keyword>
<keyword evidence="4 5" id="KW-0472">Membrane</keyword>
<dbReference type="InterPro" id="IPR013057">
    <property type="entry name" value="AA_transpt_TM"/>
</dbReference>
<evidence type="ECO:0000256" key="2">
    <source>
        <dbReference type="ARBA" id="ARBA00022692"/>
    </source>
</evidence>
<feature type="domain" description="Amino acid transporter transmembrane" evidence="6">
    <location>
        <begin position="18"/>
        <end position="398"/>
    </location>
</feature>
<dbReference type="AlphaFoldDB" id="A0A1V9YL81"/>
<feature type="transmembrane region" description="Helical" evidence="5">
    <location>
        <begin position="157"/>
        <end position="175"/>
    </location>
</feature>